<keyword evidence="1" id="KW-0472">Membrane</keyword>
<reference evidence="2 3" key="1">
    <citation type="submission" date="2019-12" db="EMBL/GenBank/DDBJ databases">
        <title>Paraburkholderia acidiphila 7Q-K02 sp. nov and Paraburkholderia acidisoli DHF22 sp. nov., two strains isolated from forest soil.</title>
        <authorList>
            <person name="Gao Z."/>
            <person name="Qiu L."/>
        </authorList>
    </citation>
    <scope>NUCLEOTIDE SEQUENCE [LARGE SCALE GENOMIC DNA]</scope>
    <source>
        <strain evidence="2 3">DHF22</strain>
    </source>
</reference>
<sequence length="171" mass="17632">MSFQAILQGTPTWVWVLLVFLLSRGVKALKGGTAPLSRLALVPAIFAVWGATHLLTDPFASWAAALAWLAAVCAGIAGGLHLARRSGFSVDPVARTVTLPGSAVPLVLIVVIFAAKFWLGVAHATVTDAAAHAQYATLGAAVSGVVAGIFAGRFLSYVQAMRNAVTPLAQS</sequence>
<dbReference type="KEGG" id="pacs:FAZ98_33375"/>
<evidence type="ECO:0000256" key="1">
    <source>
        <dbReference type="SAM" id="Phobius"/>
    </source>
</evidence>
<dbReference type="Proteomes" id="UP000433577">
    <property type="component" value="Chromosome 4"/>
</dbReference>
<dbReference type="InterPro" id="IPR046730">
    <property type="entry name" value="DUF6622"/>
</dbReference>
<evidence type="ECO:0008006" key="4">
    <source>
        <dbReference type="Google" id="ProtNLM"/>
    </source>
</evidence>
<gene>
    <name evidence="2" type="ORF">FAZ98_33375</name>
</gene>
<dbReference type="Pfam" id="PF20327">
    <property type="entry name" value="DUF6622"/>
    <property type="match status" value="1"/>
</dbReference>
<keyword evidence="1" id="KW-0812">Transmembrane</keyword>
<evidence type="ECO:0000313" key="3">
    <source>
        <dbReference type="Proteomes" id="UP000433577"/>
    </source>
</evidence>
<organism evidence="2 3">
    <name type="scientific">Paraburkholderia acidisoli</name>
    <dbReference type="NCBI Taxonomy" id="2571748"/>
    <lineage>
        <taxon>Bacteria</taxon>
        <taxon>Pseudomonadati</taxon>
        <taxon>Pseudomonadota</taxon>
        <taxon>Betaproteobacteria</taxon>
        <taxon>Burkholderiales</taxon>
        <taxon>Burkholderiaceae</taxon>
        <taxon>Paraburkholderia</taxon>
    </lineage>
</organism>
<name>A0A7Z2GRJ1_9BURK</name>
<dbReference type="AlphaFoldDB" id="A0A7Z2GRJ1"/>
<keyword evidence="1" id="KW-1133">Transmembrane helix</keyword>
<dbReference type="EMBL" id="CP046916">
    <property type="protein sequence ID" value="QGZ66647.1"/>
    <property type="molecule type" value="Genomic_DNA"/>
</dbReference>
<keyword evidence="3" id="KW-1185">Reference proteome</keyword>
<feature type="transmembrane region" description="Helical" evidence="1">
    <location>
        <begin position="103"/>
        <end position="121"/>
    </location>
</feature>
<protein>
    <recommendedName>
        <fullName evidence="4">DUF1453 domain-containing protein</fullName>
    </recommendedName>
</protein>
<evidence type="ECO:0000313" key="2">
    <source>
        <dbReference type="EMBL" id="QGZ66647.1"/>
    </source>
</evidence>
<feature type="transmembrane region" description="Helical" evidence="1">
    <location>
        <begin position="36"/>
        <end position="56"/>
    </location>
</feature>
<accession>A0A7Z2GRJ1</accession>
<feature type="transmembrane region" description="Helical" evidence="1">
    <location>
        <begin position="62"/>
        <end position="83"/>
    </location>
</feature>
<dbReference type="OrthoDB" id="3034721at2"/>
<dbReference type="RefSeq" id="WP_158958184.1">
    <property type="nucleotide sequence ID" value="NZ_CP046916.1"/>
</dbReference>
<feature type="transmembrane region" description="Helical" evidence="1">
    <location>
        <begin position="133"/>
        <end position="155"/>
    </location>
</feature>
<proteinExistence type="predicted"/>